<protein>
    <recommendedName>
        <fullName evidence="4">Histone</fullName>
    </recommendedName>
</protein>
<gene>
    <name evidence="2" type="ORF">HK414_17900</name>
</gene>
<feature type="compositionally biased region" description="Polar residues" evidence="1">
    <location>
        <begin position="80"/>
        <end position="89"/>
    </location>
</feature>
<dbReference type="EMBL" id="CP053418">
    <property type="protein sequence ID" value="QJW84817.1"/>
    <property type="molecule type" value="Genomic_DNA"/>
</dbReference>
<evidence type="ECO:0008006" key="4">
    <source>
        <dbReference type="Google" id="ProtNLM"/>
    </source>
</evidence>
<reference evidence="2 3" key="1">
    <citation type="submission" date="2020-05" db="EMBL/GenBank/DDBJ databases">
        <title>Ramlibacter rhizophilus sp. nov., isolated from rhizosphere soil of national flower Mugunghwa from South Korea.</title>
        <authorList>
            <person name="Zheng-Fei Y."/>
            <person name="Huan T."/>
        </authorList>
    </citation>
    <scope>NUCLEOTIDE SEQUENCE [LARGE SCALE GENOMIC DNA]</scope>
    <source>
        <strain evidence="2 3">H242</strain>
    </source>
</reference>
<keyword evidence="3" id="KW-1185">Reference proteome</keyword>
<name>A0ABX6P556_9BURK</name>
<organism evidence="2 3">
    <name type="scientific">Ramlibacter terrae</name>
    <dbReference type="NCBI Taxonomy" id="2732511"/>
    <lineage>
        <taxon>Bacteria</taxon>
        <taxon>Pseudomonadati</taxon>
        <taxon>Pseudomonadota</taxon>
        <taxon>Betaproteobacteria</taxon>
        <taxon>Burkholderiales</taxon>
        <taxon>Comamonadaceae</taxon>
        <taxon>Ramlibacter</taxon>
    </lineage>
</organism>
<sequence>MPTKSIAKAEKAPAKEDIKKTAKAAVAPADETVKKKPGRPPKAAAEGDTPKAAGAKRGRKPKDAAKPGLPGGEDEDRATSKPSSPTPNRWSPKPRP</sequence>
<evidence type="ECO:0000313" key="3">
    <source>
        <dbReference type="Proteomes" id="UP000500826"/>
    </source>
</evidence>
<proteinExistence type="predicted"/>
<dbReference type="Proteomes" id="UP000500826">
    <property type="component" value="Chromosome"/>
</dbReference>
<feature type="compositionally biased region" description="Basic and acidic residues" evidence="1">
    <location>
        <begin position="7"/>
        <end position="20"/>
    </location>
</feature>
<accession>A0ABX6P556</accession>
<feature type="region of interest" description="Disordered" evidence="1">
    <location>
        <begin position="1"/>
        <end position="96"/>
    </location>
</feature>
<evidence type="ECO:0000313" key="2">
    <source>
        <dbReference type="EMBL" id="QJW84817.1"/>
    </source>
</evidence>
<evidence type="ECO:0000256" key="1">
    <source>
        <dbReference type="SAM" id="MobiDB-lite"/>
    </source>
</evidence>